<evidence type="ECO:0000259" key="3">
    <source>
        <dbReference type="Pfam" id="PF12551"/>
    </source>
</evidence>
<dbReference type="InterPro" id="IPR010941">
    <property type="entry name" value="PhaC_N"/>
</dbReference>
<evidence type="ECO:0000313" key="5">
    <source>
        <dbReference type="Proteomes" id="UP001139308"/>
    </source>
</evidence>
<organism evidence="4 5">
    <name type="scientific">Paraburkholderia tagetis</name>
    <dbReference type="NCBI Taxonomy" id="2913261"/>
    <lineage>
        <taxon>Bacteria</taxon>
        <taxon>Pseudomonadati</taxon>
        <taxon>Pseudomonadota</taxon>
        <taxon>Betaproteobacteria</taxon>
        <taxon>Burkholderiales</taxon>
        <taxon>Burkholderiaceae</taxon>
        <taxon>Paraburkholderia</taxon>
    </lineage>
</organism>
<evidence type="ECO:0000259" key="2">
    <source>
        <dbReference type="Pfam" id="PF07167"/>
    </source>
</evidence>
<dbReference type="AlphaFoldDB" id="A0A9X1RTE7"/>
<evidence type="ECO:0000256" key="1">
    <source>
        <dbReference type="SAM" id="MobiDB-lite"/>
    </source>
</evidence>
<dbReference type="GO" id="GO:0042619">
    <property type="term" value="P:poly-hydroxybutyrate biosynthetic process"/>
    <property type="evidence" value="ECO:0007669"/>
    <property type="project" value="InterPro"/>
</dbReference>
<dbReference type="Pfam" id="PF12551">
    <property type="entry name" value="PHBC_N"/>
    <property type="match status" value="1"/>
</dbReference>
<evidence type="ECO:0000313" key="4">
    <source>
        <dbReference type="EMBL" id="MCG5076933.1"/>
    </source>
</evidence>
<feature type="domain" description="Poly-beta-hydroxybutyrate polymerase N-terminal" evidence="3">
    <location>
        <begin position="30"/>
        <end position="71"/>
    </location>
</feature>
<dbReference type="EMBL" id="JAKLJA010000029">
    <property type="protein sequence ID" value="MCG5076933.1"/>
    <property type="molecule type" value="Genomic_DNA"/>
</dbReference>
<name>A0A9X1RTE7_9BURK</name>
<accession>A0A9X1RTE7</accession>
<sequence>MGTQREAKPVGTGTKQEPGHPQPGATSTSPFRSLDHAKQALIARATGGFSPAALTLAFADWFIHVQAAPGKRLELMTLAADNTRRLLESLADAQAGKPLQPPAPALPEDDRYSADVWQIEPFQLWQRAFLLTEQWWRAATREVPGTTRHHEDVVSFVARQWLDLFAPANFVPTNPEVLQRTAATCGLNLAQGARNAIEDAWRVALKKPPAGVER</sequence>
<gene>
    <name evidence="4" type="ORF">L5014_26905</name>
</gene>
<dbReference type="Proteomes" id="UP001139308">
    <property type="component" value="Unassembled WGS sequence"/>
</dbReference>
<comment type="caution">
    <text evidence="4">The sequence shown here is derived from an EMBL/GenBank/DDBJ whole genome shotgun (WGS) entry which is preliminary data.</text>
</comment>
<proteinExistence type="predicted"/>
<feature type="domain" description="Poly-beta-hydroxybutyrate polymerase N-terminal" evidence="2">
    <location>
        <begin position="108"/>
        <end position="200"/>
    </location>
</feature>
<dbReference type="InterPro" id="IPR022211">
    <property type="entry name" value="PHBC_N"/>
</dbReference>
<reference evidence="4" key="1">
    <citation type="submission" date="2022-01" db="EMBL/GenBank/DDBJ databases">
        <title>Genome sequence and assembly of Parabukholderia sp. RG36.</title>
        <authorList>
            <person name="Chhetri G."/>
        </authorList>
    </citation>
    <scope>NUCLEOTIDE SEQUENCE</scope>
    <source>
        <strain evidence="4">RG36</strain>
    </source>
</reference>
<dbReference type="Pfam" id="PF07167">
    <property type="entry name" value="PhaC_N"/>
    <property type="match status" value="1"/>
</dbReference>
<feature type="region of interest" description="Disordered" evidence="1">
    <location>
        <begin position="1"/>
        <end position="31"/>
    </location>
</feature>
<protein>
    <submittedName>
        <fullName evidence="4">Poly-beta-hydroxybutyrate polymerase N-terminal domain-containing protein</fullName>
    </submittedName>
</protein>
<dbReference type="RefSeq" id="WP_238466841.1">
    <property type="nucleotide sequence ID" value="NZ_JAKLJA010000029.1"/>
</dbReference>
<keyword evidence="5" id="KW-1185">Reference proteome</keyword>